<dbReference type="OrthoDB" id="7433551at2"/>
<dbReference type="AlphaFoldDB" id="A0A1G8PLJ1"/>
<dbReference type="Proteomes" id="UP000199340">
    <property type="component" value="Unassembled WGS sequence"/>
</dbReference>
<dbReference type="STRING" id="490829.SAMN05421850_106275"/>
<dbReference type="EMBL" id="FNEB01000006">
    <property type="protein sequence ID" value="SDI93158.1"/>
    <property type="molecule type" value="Genomic_DNA"/>
</dbReference>
<dbReference type="SMART" id="SM00287">
    <property type="entry name" value="SH3b"/>
    <property type="match status" value="1"/>
</dbReference>
<dbReference type="RefSeq" id="WP_090029142.1">
    <property type="nucleotide sequence ID" value="NZ_FNEB01000006.1"/>
</dbReference>
<evidence type="ECO:0000313" key="2">
    <source>
        <dbReference type="EMBL" id="SDI93158.1"/>
    </source>
</evidence>
<dbReference type="Pfam" id="PF08239">
    <property type="entry name" value="SH3_3"/>
    <property type="match status" value="1"/>
</dbReference>
<protein>
    <submittedName>
        <fullName evidence="2">SH3 domain-containing protein</fullName>
    </submittedName>
</protein>
<name>A0A1G8PLJ1_9RHOB</name>
<keyword evidence="3" id="KW-1185">Reference proteome</keyword>
<feature type="domain" description="SH3b" evidence="1">
    <location>
        <begin position="123"/>
        <end position="188"/>
    </location>
</feature>
<dbReference type="InterPro" id="IPR003646">
    <property type="entry name" value="SH3-like_bac-type"/>
</dbReference>
<dbReference type="Gene3D" id="2.30.30.40">
    <property type="entry name" value="SH3 Domains"/>
    <property type="match status" value="1"/>
</dbReference>
<sequence length="189" mass="19992">MWRFLIVTFAFLGWGFYELSGGADYEPRAGSLQAEAYRVFSALHVQQGDIATAPSDPDAQAPSVSRAAVDLTSLPIVTPANPVLGAPAGIAPAVERVDIAEPPASPVVKASLSENGNIKTRSGDIRTISASVVNMRMGPGTRYDVVTKLRLGETVEVLSDPGEGWLKLRVLETGRIGWMSDALVTAAVD</sequence>
<dbReference type="PROSITE" id="PS51781">
    <property type="entry name" value="SH3B"/>
    <property type="match status" value="1"/>
</dbReference>
<proteinExistence type="predicted"/>
<evidence type="ECO:0000259" key="1">
    <source>
        <dbReference type="PROSITE" id="PS51781"/>
    </source>
</evidence>
<organism evidence="2 3">
    <name type="scientific">Lutimaribacter saemankumensis</name>
    <dbReference type="NCBI Taxonomy" id="490829"/>
    <lineage>
        <taxon>Bacteria</taxon>
        <taxon>Pseudomonadati</taxon>
        <taxon>Pseudomonadota</taxon>
        <taxon>Alphaproteobacteria</taxon>
        <taxon>Rhodobacterales</taxon>
        <taxon>Roseobacteraceae</taxon>
        <taxon>Lutimaribacter</taxon>
    </lineage>
</organism>
<evidence type="ECO:0000313" key="3">
    <source>
        <dbReference type="Proteomes" id="UP000199340"/>
    </source>
</evidence>
<reference evidence="2 3" key="1">
    <citation type="submission" date="2016-10" db="EMBL/GenBank/DDBJ databases">
        <authorList>
            <person name="de Groot N.N."/>
        </authorList>
    </citation>
    <scope>NUCLEOTIDE SEQUENCE [LARGE SCALE GENOMIC DNA]</scope>
    <source>
        <strain evidence="2 3">DSM 28010</strain>
    </source>
</reference>
<accession>A0A1G8PLJ1</accession>
<gene>
    <name evidence="2" type="ORF">SAMN05421850_106275</name>
</gene>